<proteinExistence type="predicted"/>
<keyword evidence="2" id="KW-1185">Reference proteome</keyword>
<protein>
    <submittedName>
        <fullName evidence="1">Uncharacterized protein</fullName>
    </submittedName>
</protein>
<comment type="caution">
    <text evidence="1">The sequence shown here is derived from an EMBL/GenBank/DDBJ whole genome shotgun (WGS) entry which is preliminary data.</text>
</comment>
<organism evidence="1 2">
    <name type="scientific">Actinomycetospora termitidis</name>
    <dbReference type="NCBI Taxonomy" id="3053470"/>
    <lineage>
        <taxon>Bacteria</taxon>
        <taxon>Bacillati</taxon>
        <taxon>Actinomycetota</taxon>
        <taxon>Actinomycetes</taxon>
        <taxon>Pseudonocardiales</taxon>
        <taxon>Pseudonocardiaceae</taxon>
        <taxon>Actinomycetospora</taxon>
    </lineage>
</organism>
<evidence type="ECO:0000313" key="2">
    <source>
        <dbReference type="Proteomes" id="UP001231924"/>
    </source>
</evidence>
<name>A0ABT7M2U0_9PSEU</name>
<sequence length="76" mass="8166">MDSRDALDRAGRLGPGGIPWDPLALGLLWDLQDGYVVGIPPAVQRAVFGGLARLARRTGHHRRLARTAGLDPDGWA</sequence>
<accession>A0ABT7M2U0</accession>
<dbReference type="RefSeq" id="WP_286051054.1">
    <property type="nucleotide sequence ID" value="NZ_JASVWF010000001.1"/>
</dbReference>
<dbReference type="EMBL" id="JASVWF010000001">
    <property type="protein sequence ID" value="MDL5154969.1"/>
    <property type="molecule type" value="Genomic_DNA"/>
</dbReference>
<evidence type="ECO:0000313" key="1">
    <source>
        <dbReference type="EMBL" id="MDL5154969.1"/>
    </source>
</evidence>
<dbReference type="Proteomes" id="UP001231924">
    <property type="component" value="Unassembled WGS sequence"/>
</dbReference>
<reference evidence="1 2" key="1">
    <citation type="submission" date="2023-06" db="EMBL/GenBank/DDBJ databases">
        <title>Actinomycetospora Odt1-22.</title>
        <authorList>
            <person name="Supong K."/>
        </authorList>
    </citation>
    <scope>NUCLEOTIDE SEQUENCE [LARGE SCALE GENOMIC DNA]</scope>
    <source>
        <strain evidence="1 2">Odt1-22</strain>
    </source>
</reference>
<gene>
    <name evidence="1" type="ORF">QRT03_03295</name>
</gene>